<feature type="transmembrane region" description="Helical" evidence="7">
    <location>
        <begin position="181"/>
        <end position="199"/>
    </location>
</feature>
<feature type="transmembrane region" description="Helical" evidence="7">
    <location>
        <begin position="298"/>
        <end position="318"/>
    </location>
</feature>
<dbReference type="PANTHER" id="PTHR23517">
    <property type="entry name" value="RESISTANCE PROTEIN MDTM, PUTATIVE-RELATED-RELATED"/>
    <property type="match status" value="1"/>
</dbReference>
<dbReference type="Pfam" id="PF07690">
    <property type="entry name" value="MFS_1"/>
    <property type="match status" value="1"/>
</dbReference>
<keyword evidence="5 7" id="KW-1133">Transmembrane helix</keyword>
<proteinExistence type="predicted"/>
<feature type="transmembrane region" description="Helical" evidence="7">
    <location>
        <begin position="95"/>
        <end position="122"/>
    </location>
</feature>
<keyword evidence="6 7" id="KW-0472">Membrane</keyword>
<keyword evidence="4 7" id="KW-0812">Transmembrane</keyword>
<organism evidence="9 10">
    <name type="scientific">Pseudopedobacter saltans (strain ATCC 51119 / DSM 12145 / JCM 21818 / CCUG 39354 / LMG 10337 / NBRC 100064 / NCIMB 13643)</name>
    <name type="common">Pedobacter saltans</name>
    <dbReference type="NCBI Taxonomy" id="762903"/>
    <lineage>
        <taxon>Bacteria</taxon>
        <taxon>Pseudomonadati</taxon>
        <taxon>Bacteroidota</taxon>
        <taxon>Sphingobacteriia</taxon>
        <taxon>Sphingobacteriales</taxon>
        <taxon>Sphingobacteriaceae</taxon>
        <taxon>Pseudopedobacter</taxon>
    </lineage>
</organism>
<dbReference type="GO" id="GO:0022857">
    <property type="term" value="F:transmembrane transporter activity"/>
    <property type="evidence" value="ECO:0007669"/>
    <property type="project" value="InterPro"/>
</dbReference>
<dbReference type="KEGG" id="psn:Pedsa_1189"/>
<evidence type="ECO:0000256" key="6">
    <source>
        <dbReference type="ARBA" id="ARBA00023136"/>
    </source>
</evidence>
<feature type="transmembrane region" description="Helical" evidence="7">
    <location>
        <begin position="64"/>
        <end position="83"/>
    </location>
</feature>
<dbReference type="eggNOG" id="COG2814">
    <property type="taxonomic scope" value="Bacteria"/>
</dbReference>
<keyword evidence="2" id="KW-0813">Transport</keyword>
<dbReference type="SUPFAM" id="SSF103473">
    <property type="entry name" value="MFS general substrate transporter"/>
    <property type="match status" value="1"/>
</dbReference>
<evidence type="ECO:0000256" key="4">
    <source>
        <dbReference type="ARBA" id="ARBA00022692"/>
    </source>
</evidence>
<evidence type="ECO:0000313" key="9">
    <source>
        <dbReference type="EMBL" id="ADY51757.1"/>
    </source>
</evidence>
<dbReference type="HOGENOM" id="CLU_001265_60_4_10"/>
<dbReference type="InterPro" id="IPR011701">
    <property type="entry name" value="MFS"/>
</dbReference>
<evidence type="ECO:0000256" key="7">
    <source>
        <dbReference type="SAM" id="Phobius"/>
    </source>
</evidence>
<protein>
    <submittedName>
        <fullName evidence="9">Major facilitator superfamily MFS_1</fullName>
    </submittedName>
</protein>
<dbReference type="PROSITE" id="PS50850">
    <property type="entry name" value="MFS"/>
    <property type="match status" value="1"/>
</dbReference>
<evidence type="ECO:0000256" key="2">
    <source>
        <dbReference type="ARBA" id="ARBA00022448"/>
    </source>
</evidence>
<evidence type="ECO:0000256" key="3">
    <source>
        <dbReference type="ARBA" id="ARBA00022475"/>
    </source>
</evidence>
<keyword evidence="3" id="KW-1003">Cell membrane</keyword>
<gene>
    <name evidence="9" type="ordered locus">Pedsa_1189</name>
</gene>
<comment type="subcellular location">
    <subcellularLocation>
        <location evidence="1">Cell membrane</location>
        <topology evidence="1">Multi-pass membrane protein</topology>
    </subcellularLocation>
</comment>
<evidence type="ECO:0000259" key="8">
    <source>
        <dbReference type="PROSITE" id="PS50850"/>
    </source>
</evidence>
<feature type="transmembrane region" description="Helical" evidence="7">
    <location>
        <begin position="236"/>
        <end position="255"/>
    </location>
</feature>
<feature type="domain" description="Major facilitator superfamily (MFS) profile" evidence="8">
    <location>
        <begin position="26"/>
        <end position="414"/>
    </location>
</feature>
<dbReference type="AlphaFoldDB" id="F0SD00"/>
<feature type="transmembrane region" description="Helical" evidence="7">
    <location>
        <begin position="28"/>
        <end position="52"/>
    </location>
</feature>
<dbReference type="Proteomes" id="UP000000310">
    <property type="component" value="Chromosome"/>
</dbReference>
<dbReference type="InterPro" id="IPR020846">
    <property type="entry name" value="MFS_dom"/>
</dbReference>
<reference evidence="9 10" key="1">
    <citation type="journal article" date="2011" name="Stand. Genomic Sci.">
        <title>Complete genome sequence of the gliding, heparinolytic Pedobacter saltans type strain (113).</title>
        <authorList>
            <person name="Liolios K."/>
            <person name="Sikorski J."/>
            <person name="Lu M."/>
            <person name="Nolan M."/>
            <person name="Lapidus A."/>
            <person name="Lucas S."/>
            <person name="Hammon N."/>
            <person name="Deshpande S."/>
            <person name="Cheng J.F."/>
            <person name="Tapia R."/>
            <person name="Han C."/>
            <person name="Goodwin L."/>
            <person name="Pitluck S."/>
            <person name="Huntemann M."/>
            <person name="Ivanova N."/>
            <person name="Pagani I."/>
            <person name="Mavromatis K."/>
            <person name="Ovchinikova G."/>
            <person name="Pati A."/>
            <person name="Chen A."/>
            <person name="Palaniappan K."/>
            <person name="Land M."/>
            <person name="Hauser L."/>
            <person name="Brambilla E.M."/>
            <person name="Kotsyurbenko O."/>
            <person name="Rohde M."/>
            <person name="Tindall B.J."/>
            <person name="Abt B."/>
            <person name="Goker M."/>
            <person name="Detter J.C."/>
            <person name="Woyke T."/>
            <person name="Bristow J."/>
            <person name="Eisen J.A."/>
            <person name="Markowitz V."/>
            <person name="Hugenholtz P."/>
            <person name="Klenk H.P."/>
            <person name="Kyrpides N.C."/>
        </authorList>
    </citation>
    <scope>NUCLEOTIDE SEQUENCE [LARGE SCALE GENOMIC DNA]</scope>
    <source>
        <strain evidence="10">ATCC 51119 / DSM 12145 / JCM 21818 / LMG 10337 / NBRC 100064 / NCIMB 13643</strain>
    </source>
</reference>
<feature type="transmembrane region" description="Helical" evidence="7">
    <location>
        <begin position="324"/>
        <end position="348"/>
    </location>
</feature>
<evidence type="ECO:0000313" key="10">
    <source>
        <dbReference type="Proteomes" id="UP000000310"/>
    </source>
</evidence>
<dbReference type="InterPro" id="IPR050171">
    <property type="entry name" value="MFS_Transporters"/>
</dbReference>
<feature type="transmembrane region" description="Helical" evidence="7">
    <location>
        <begin position="360"/>
        <end position="379"/>
    </location>
</feature>
<name>F0SD00_PSESL</name>
<sequence length="418" mass="46284">MSNVYIHMIGKIIRTYSESYKGLSKESWMLAIVMLINRSGSMVLPFLGVYMVDKLNFSIAQSGFVLSFFGIGAVVGSWLGGAITDKFDEYKVQAYSLFLSVPFFCALPLFTTVGSLALMIFLQSVVSEMFRPANSVAIIKYAKPENITKSFSLNRMAINLGFSIGPALGGILSAISYNFLFFSNAFAALIAGLVYVYFFRRRHLIFKRRATIRKNTVETFKGPVVKKNSPYRDFKFILFSLLCTLFSICFFQFLNSLPLFYKEDLGLSQQTIGLLLGYSGIVIVLFEMGMVNIAERKLSTAQTMLYGTILCALSYSLIGFNHHMVILVASVTLLSLGEILILPFMSTVTALRADKNNQGAYMGVNGISTSIAFIVSPVMGAKLASMFGFDALWIGSGLVLILVSIGFYFSVKGMERKF</sequence>
<dbReference type="EMBL" id="CP002545">
    <property type="protein sequence ID" value="ADY51757.1"/>
    <property type="molecule type" value="Genomic_DNA"/>
</dbReference>
<dbReference type="InterPro" id="IPR036259">
    <property type="entry name" value="MFS_trans_sf"/>
</dbReference>
<dbReference type="Gene3D" id="1.20.1250.20">
    <property type="entry name" value="MFS general substrate transporter like domains"/>
    <property type="match status" value="2"/>
</dbReference>
<evidence type="ECO:0000256" key="5">
    <source>
        <dbReference type="ARBA" id="ARBA00022989"/>
    </source>
</evidence>
<keyword evidence="10" id="KW-1185">Reference proteome</keyword>
<evidence type="ECO:0000256" key="1">
    <source>
        <dbReference type="ARBA" id="ARBA00004651"/>
    </source>
</evidence>
<accession>F0SD00</accession>
<dbReference type="GO" id="GO:0005886">
    <property type="term" value="C:plasma membrane"/>
    <property type="evidence" value="ECO:0007669"/>
    <property type="project" value="UniProtKB-SubCell"/>
</dbReference>
<feature type="transmembrane region" description="Helical" evidence="7">
    <location>
        <begin position="267"/>
        <end position="286"/>
    </location>
</feature>
<feature type="transmembrane region" description="Helical" evidence="7">
    <location>
        <begin position="391"/>
        <end position="411"/>
    </location>
</feature>
<reference evidence="10" key="2">
    <citation type="submission" date="2011-02" db="EMBL/GenBank/DDBJ databases">
        <title>The complete genome of Pedobacter saltans DSM 12145.</title>
        <authorList>
            <consortium name="US DOE Joint Genome Institute (JGI-PGF)"/>
            <person name="Lucas S."/>
            <person name="Copeland A."/>
            <person name="Lapidus A."/>
            <person name="Bruce D."/>
            <person name="Goodwin L."/>
            <person name="Pitluck S."/>
            <person name="Kyrpides N."/>
            <person name="Mavromatis K."/>
            <person name="Pagani I."/>
            <person name="Ivanova N."/>
            <person name="Ovchinnikova G."/>
            <person name="Lu M."/>
            <person name="Detter J.C."/>
            <person name="Han C."/>
            <person name="Land M."/>
            <person name="Hauser L."/>
            <person name="Markowitz V."/>
            <person name="Cheng J.-F."/>
            <person name="Hugenholtz P."/>
            <person name="Woyke T."/>
            <person name="Wu D."/>
            <person name="Tindall B."/>
            <person name="Pomrenke H.G."/>
            <person name="Brambilla E."/>
            <person name="Klenk H.-P."/>
            <person name="Eisen J.A."/>
        </authorList>
    </citation>
    <scope>NUCLEOTIDE SEQUENCE [LARGE SCALE GENOMIC DNA]</scope>
    <source>
        <strain evidence="10">ATCC 51119 / DSM 12145 / JCM 21818 / LMG 10337 / NBRC 100064 / NCIMB 13643</strain>
    </source>
</reference>
<feature type="transmembrane region" description="Helical" evidence="7">
    <location>
        <begin position="156"/>
        <end position="175"/>
    </location>
</feature>